<evidence type="ECO:0000256" key="2">
    <source>
        <dbReference type="ARBA" id="ARBA00006317"/>
    </source>
</evidence>
<keyword evidence="4 6" id="KW-0371">Homeobox</keyword>
<reference evidence="9" key="2">
    <citation type="submission" date="2022-06" db="UniProtKB">
        <authorList>
            <consortium name="EnsemblMetazoa"/>
        </authorList>
    </citation>
    <scope>IDENTIFICATION</scope>
    <source>
        <strain evidence="9">PS312</strain>
    </source>
</reference>
<feature type="region of interest" description="Disordered" evidence="8">
    <location>
        <begin position="51"/>
        <end position="95"/>
    </location>
</feature>
<dbReference type="InterPro" id="IPR001356">
    <property type="entry name" value="HD"/>
</dbReference>
<evidence type="ECO:0000313" key="9">
    <source>
        <dbReference type="EnsemblMetazoa" id="PPA31791a.1"/>
    </source>
</evidence>
<organism evidence="9 10">
    <name type="scientific">Pristionchus pacificus</name>
    <name type="common">Parasitic nematode worm</name>
    <dbReference type="NCBI Taxonomy" id="54126"/>
    <lineage>
        <taxon>Eukaryota</taxon>
        <taxon>Metazoa</taxon>
        <taxon>Ecdysozoa</taxon>
        <taxon>Nematoda</taxon>
        <taxon>Chromadorea</taxon>
        <taxon>Rhabditida</taxon>
        <taxon>Rhabditina</taxon>
        <taxon>Diplogasteromorpha</taxon>
        <taxon>Diplogasteroidea</taxon>
        <taxon>Neodiplogasteridae</taxon>
        <taxon>Pristionchus</taxon>
    </lineage>
</organism>
<dbReference type="Gene3D" id="1.10.10.60">
    <property type="entry name" value="Homeodomain-like"/>
    <property type="match status" value="1"/>
</dbReference>
<evidence type="ECO:0000313" key="10">
    <source>
        <dbReference type="Proteomes" id="UP000005239"/>
    </source>
</evidence>
<keyword evidence="10" id="KW-1185">Reference proteome</keyword>
<dbReference type="GO" id="GO:0005634">
    <property type="term" value="C:nucleus"/>
    <property type="evidence" value="ECO:0000318"/>
    <property type="project" value="GO_Central"/>
</dbReference>
<dbReference type="Pfam" id="PF00046">
    <property type="entry name" value="Homeodomain"/>
    <property type="match status" value="1"/>
</dbReference>
<dbReference type="PANTHER" id="PTHR45874:SF4">
    <property type="entry name" value="HOMEOBOX PROTEIN ABDOMINAL-B"/>
    <property type="match status" value="1"/>
</dbReference>
<comment type="subcellular location">
    <subcellularLocation>
        <location evidence="1 6 7">Nucleus</location>
    </subcellularLocation>
</comment>
<sequence length="285" mass="31095">MLSVMTMMSTPDQQHQQQVQQSQQSQLVSPPSFPRSNAAATFCWPSVAAAPTSFAPPPSTSTPDGSTKQEPGSEESPNNRVFSPTSTSSSSMNGTSASPYLSAGYDWQRAAANMAAANTIQTSTAAAAAAAGRSQGFDMMSTFGMCPTEIYSAGIHPAAQVAAAQWNAAQAAQYAQQYAQYPFAPAYPSTSMLDPTNSSEAGVLDWTGNHSRKKRKPYTKLQTLELEKEFLYNPYVSKQKRYELAINLGLTERQVKIWFQNRRMKKKKQDQRGGSMHDMSGMRDD</sequence>
<dbReference type="PANTHER" id="PTHR45874">
    <property type="entry name" value="HOMEOBOX PROTEIN ABDOMINAL-B"/>
    <property type="match status" value="1"/>
</dbReference>
<name>A0A2A6BAW2_PRIPA</name>
<dbReference type="SUPFAM" id="SSF46689">
    <property type="entry name" value="Homeodomain-like"/>
    <property type="match status" value="1"/>
</dbReference>
<accession>A0A8R1UNA0</accession>
<evidence type="ECO:0000256" key="7">
    <source>
        <dbReference type="RuleBase" id="RU000682"/>
    </source>
</evidence>
<protein>
    <submittedName>
        <fullName evidence="9">Php-3</fullName>
    </submittedName>
</protein>
<keyword evidence="3 6" id="KW-0238">DNA-binding</keyword>
<dbReference type="PRINTS" id="PR00031">
    <property type="entry name" value="HTHREPRESSR"/>
</dbReference>
<gene>
    <name evidence="9" type="primary">WBGene00204655</name>
</gene>
<dbReference type="GO" id="GO:0000981">
    <property type="term" value="F:DNA-binding transcription factor activity, RNA polymerase II-specific"/>
    <property type="evidence" value="ECO:0000318"/>
    <property type="project" value="GO_Central"/>
</dbReference>
<evidence type="ECO:0000256" key="4">
    <source>
        <dbReference type="ARBA" id="ARBA00023155"/>
    </source>
</evidence>
<dbReference type="PROSITE" id="PS00027">
    <property type="entry name" value="HOMEOBOX_1"/>
    <property type="match status" value="1"/>
</dbReference>
<feature type="compositionally biased region" description="Low complexity" evidence="8">
    <location>
        <begin position="13"/>
        <end position="26"/>
    </location>
</feature>
<dbReference type="GO" id="GO:0006357">
    <property type="term" value="P:regulation of transcription by RNA polymerase II"/>
    <property type="evidence" value="ECO:0000318"/>
    <property type="project" value="GO_Central"/>
</dbReference>
<feature type="DNA-binding region" description="Homeobox" evidence="6">
    <location>
        <begin position="211"/>
        <end position="270"/>
    </location>
</feature>
<proteinExistence type="inferred from homology"/>
<dbReference type="InterPro" id="IPR020479">
    <property type="entry name" value="HD_metazoa"/>
</dbReference>
<keyword evidence="5 6" id="KW-0539">Nucleus</keyword>
<dbReference type="AlphaFoldDB" id="A0A2A6BAW2"/>
<evidence type="ECO:0000256" key="3">
    <source>
        <dbReference type="ARBA" id="ARBA00023125"/>
    </source>
</evidence>
<evidence type="ECO:0000256" key="5">
    <source>
        <dbReference type="ARBA" id="ARBA00023242"/>
    </source>
</evidence>
<evidence type="ECO:0000256" key="1">
    <source>
        <dbReference type="ARBA" id="ARBA00004123"/>
    </source>
</evidence>
<comment type="similarity">
    <text evidence="2">Belongs to the Abd-B homeobox family.</text>
</comment>
<feature type="region of interest" description="Disordered" evidence="8">
    <location>
        <begin position="262"/>
        <end position="285"/>
    </location>
</feature>
<evidence type="ECO:0000256" key="8">
    <source>
        <dbReference type="SAM" id="MobiDB-lite"/>
    </source>
</evidence>
<accession>A0A2A6BAW2</accession>
<dbReference type="OrthoDB" id="6159439at2759"/>
<dbReference type="SMART" id="SM00389">
    <property type="entry name" value="HOX"/>
    <property type="match status" value="1"/>
</dbReference>
<dbReference type="InterPro" id="IPR009057">
    <property type="entry name" value="Homeodomain-like_sf"/>
</dbReference>
<dbReference type="PROSITE" id="PS50071">
    <property type="entry name" value="HOMEOBOX_2"/>
    <property type="match status" value="1"/>
</dbReference>
<feature type="compositionally biased region" description="Polar residues" evidence="8">
    <location>
        <begin position="1"/>
        <end position="12"/>
    </location>
</feature>
<dbReference type="GO" id="GO:0000978">
    <property type="term" value="F:RNA polymerase II cis-regulatory region sequence-specific DNA binding"/>
    <property type="evidence" value="ECO:0000318"/>
    <property type="project" value="GO_Central"/>
</dbReference>
<dbReference type="InterPro" id="IPR000047">
    <property type="entry name" value="HTH_motif"/>
</dbReference>
<dbReference type="EnsemblMetazoa" id="PPA31791a.1">
    <property type="protein sequence ID" value="PPA31791a.1"/>
    <property type="gene ID" value="WBGene00204655"/>
</dbReference>
<feature type="compositionally biased region" description="Low complexity" evidence="8">
    <location>
        <begin position="83"/>
        <end position="95"/>
    </location>
</feature>
<dbReference type="CDD" id="cd00086">
    <property type="entry name" value="homeodomain"/>
    <property type="match status" value="1"/>
</dbReference>
<dbReference type="Proteomes" id="UP000005239">
    <property type="component" value="Unassembled WGS sequence"/>
</dbReference>
<feature type="region of interest" description="Disordered" evidence="8">
    <location>
        <begin position="1"/>
        <end position="35"/>
    </location>
</feature>
<reference evidence="10" key="1">
    <citation type="journal article" date="2008" name="Nat. Genet.">
        <title>The Pristionchus pacificus genome provides a unique perspective on nematode lifestyle and parasitism.</title>
        <authorList>
            <person name="Dieterich C."/>
            <person name="Clifton S.W."/>
            <person name="Schuster L.N."/>
            <person name="Chinwalla A."/>
            <person name="Delehaunty K."/>
            <person name="Dinkelacker I."/>
            <person name="Fulton L."/>
            <person name="Fulton R."/>
            <person name="Godfrey J."/>
            <person name="Minx P."/>
            <person name="Mitreva M."/>
            <person name="Roeseler W."/>
            <person name="Tian H."/>
            <person name="Witte H."/>
            <person name="Yang S.P."/>
            <person name="Wilson R.K."/>
            <person name="Sommer R.J."/>
        </authorList>
    </citation>
    <scope>NUCLEOTIDE SEQUENCE [LARGE SCALE GENOMIC DNA]</scope>
    <source>
        <strain evidence="10">PS312</strain>
    </source>
</reference>
<feature type="compositionally biased region" description="Polar residues" evidence="8">
    <location>
        <begin position="64"/>
        <end position="82"/>
    </location>
</feature>
<dbReference type="PRINTS" id="PR00024">
    <property type="entry name" value="HOMEOBOX"/>
</dbReference>
<evidence type="ECO:0000256" key="6">
    <source>
        <dbReference type="PROSITE-ProRule" id="PRU00108"/>
    </source>
</evidence>
<dbReference type="InterPro" id="IPR046333">
    <property type="entry name" value="HXA10/ABDB-like"/>
</dbReference>
<dbReference type="InterPro" id="IPR017970">
    <property type="entry name" value="Homeobox_CS"/>
</dbReference>